<keyword evidence="5 13" id="KW-0220">Diaminopimelate biosynthesis</keyword>
<evidence type="ECO:0000256" key="13">
    <source>
        <dbReference type="HAMAP-Rule" id="MF_00102"/>
    </source>
</evidence>
<feature type="binding site" evidence="13">
    <location>
        <begin position="75"/>
        <end position="77"/>
    </location>
    <ligand>
        <name>NAD(+)</name>
        <dbReference type="ChEBI" id="CHEBI:57540"/>
    </ligand>
</feature>
<evidence type="ECO:0000259" key="14">
    <source>
        <dbReference type="Pfam" id="PF01113"/>
    </source>
</evidence>
<dbReference type="PROSITE" id="PS01298">
    <property type="entry name" value="DAPB"/>
    <property type="match status" value="1"/>
</dbReference>
<feature type="binding site" evidence="13">
    <location>
        <position position="134"/>
    </location>
    <ligand>
        <name>(S)-2,3,4,5-tetrahydrodipicolinate</name>
        <dbReference type="ChEBI" id="CHEBI:16845"/>
    </ligand>
</feature>
<evidence type="ECO:0000256" key="1">
    <source>
        <dbReference type="ARBA" id="ARBA00006642"/>
    </source>
</evidence>
<comment type="similarity">
    <text evidence="1 13">Belongs to the DapB family.</text>
</comment>
<feature type="binding site" evidence="13">
    <location>
        <position position="38"/>
    </location>
    <ligand>
        <name>NAD(+)</name>
        <dbReference type="ChEBI" id="CHEBI:57540"/>
    </ligand>
</feature>
<feature type="binding site" evidence="13">
    <location>
        <position position="40"/>
    </location>
    <ligand>
        <name>NADP(+)</name>
        <dbReference type="ChEBI" id="CHEBI:58349"/>
    </ligand>
</feature>
<comment type="catalytic activity">
    <reaction evidence="12 13">
        <text>(S)-2,3,4,5-tetrahydrodipicolinate + NAD(+) + H2O = (2S,4S)-4-hydroxy-2,3,4,5-tetrahydrodipicolinate + NADH + H(+)</text>
        <dbReference type="Rhea" id="RHEA:35323"/>
        <dbReference type="ChEBI" id="CHEBI:15377"/>
        <dbReference type="ChEBI" id="CHEBI:15378"/>
        <dbReference type="ChEBI" id="CHEBI:16845"/>
        <dbReference type="ChEBI" id="CHEBI:57540"/>
        <dbReference type="ChEBI" id="CHEBI:57945"/>
        <dbReference type="ChEBI" id="CHEBI:67139"/>
        <dbReference type="EC" id="1.17.1.8"/>
    </reaction>
</comment>
<dbReference type="InterPro" id="IPR022663">
    <property type="entry name" value="DapB_C"/>
</dbReference>
<dbReference type="EMBL" id="CP138858">
    <property type="protein sequence ID" value="WPJ96479.1"/>
    <property type="molecule type" value="Genomic_DNA"/>
</dbReference>
<dbReference type="Proteomes" id="UP001324993">
    <property type="component" value="Chromosome"/>
</dbReference>
<evidence type="ECO:0000256" key="12">
    <source>
        <dbReference type="ARBA" id="ARBA00049396"/>
    </source>
</evidence>
<evidence type="ECO:0000259" key="15">
    <source>
        <dbReference type="Pfam" id="PF05173"/>
    </source>
</evidence>
<evidence type="ECO:0000256" key="7">
    <source>
        <dbReference type="ARBA" id="ARBA00023027"/>
    </source>
</evidence>
<dbReference type="Pfam" id="PF05173">
    <property type="entry name" value="DapB_C"/>
    <property type="match status" value="1"/>
</dbReference>
<keyword evidence="8 13" id="KW-0457">Lysine biosynthesis</keyword>
<feature type="domain" description="Dihydrodipicolinate reductase C-terminal" evidence="15">
    <location>
        <begin position="106"/>
        <end position="241"/>
    </location>
</feature>
<evidence type="ECO:0000256" key="11">
    <source>
        <dbReference type="ARBA" id="ARBA00049080"/>
    </source>
</evidence>
<evidence type="ECO:0000256" key="8">
    <source>
        <dbReference type="ARBA" id="ARBA00023154"/>
    </source>
</evidence>
<feature type="binding site" evidence="13">
    <location>
        <begin position="100"/>
        <end position="103"/>
    </location>
    <ligand>
        <name>NAD(+)</name>
        <dbReference type="ChEBI" id="CHEBI:57540"/>
    </ligand>
</feature>
<dbReference type="PIRSF" id="PIRSF000161">
    <property type="entry name" value="DHPR"/>
    <property type="match status" value="1"/>
</dbReference>
<comment type="catalytic activity">
    <reaction evidence="11 13">
        <text>(S)-2,3,4,5-tetrahydrodipicolinate + NADP(+) + H2O = (2S,4S)-4-hydroxy-2,3,4,5-tetrahydrodipicolinate + NADPH + H(+)</text>
        <dbReference type="Rhea" id="RHEA:35331"/>
        <dbReference type="ChEBI" id="CHEBI:15377"/>
        <dbReference type="ChEBI" id="CHEBI:15378"/>
        <dbReference type="ChEBI" id="CHEBI:16845"/>
        <dbReference type="ChEBI" id="CHEBI:57783"/>
        <dbReference type="ChEBI" id="CHEBI:58349"/>
        <dbReference type="ChEBI" id="CHEBI:67139"/>
        <dbReference type="EC" id="1.17.1.8"/>
    </reaction>
</comment>
<feature type="binding site" evidence="13">
    <location>
        <begin position="9"/>
        <end position="14"/>
    </location>
    <ligand>
        <name>NAD(+)</name>
        <dbReference type="ChEBI" id="CHEBI:57540"/>
    </ligand>
</feature>
<comment type="pathway">
    <text evidence="9 13">Amino-acid biosynthesis; L-lysine biosynthesis via DAP pathway; (S)-tetrahydrodipicolinate from L-aspartate: step 4/4.</text>
</comment>
<proteinExistence type="inferred from homology"/>
<keyword evidence="6 13" id="KW-0560">Oxidoreductase</keyword>
<dbReference type="CDD" id="cd02274">
    <property type="entry name" value="DHDPR_N"/>
    <property type="match status" value="1"/>
</dbReference>
<dbReference type="InterPro" id="IPR023940">
    <property type="entry name" value="DHDPR_bac"/>
</dbReference>
<dbReference type="EC" id="1.17.1.8" evidence="10 13"/>
<dbReference type="InterPro" id="IPR036291">
    <property type="entry name" value="NAD(P)-bd_dom_sf"/>
</dbReference>
<gene>
    <name evidence="13 16" type="primary">dapB</name>
    <name evidence="16" type="ORF">SH580_02025</name>
</gene>
<dbReference type="RefSeq" id="WP_319833338.1">
    <property type="nucleotide sequence ID" value="NZ_CP138858.1"/>
</dbReference>
<reference evidence="16 17" key="1">
    <citation type="submission" date="2023-11" db="EMBL/GenBank/DDBJ databases">
        <title>Coraliomargarita sp. nov., isolated from marine algae.</title>
        <authorList>
            <person name="Lee J.K."/>
            <person name="Baek J.H."/>
            <person name="Kim J.M."/>
            <person name="Choi D.G."/>
            <person name="Jeon C.O."/>
        </authorList>
    </citation>
    <scope>NUCLEOTIDE SEQUENCE [LARGE SCALE GENOMIC DNA]</scope>
    <source>
        <strain evidence="16 17">J2-16</strain>
    </source>
</reference>
<evidence type="ECO:0000256" key="5">
    <source>
        <dbReference type="ARBA" id="ARBA00022915"/>
    </source>
</evidence>
<keyword evidence="4 13" id="KW-0521">NADP</keyword>
<keyword evidence="17" id="KW-1185">Reference proteome</keyword>
<evidence type="ECO:0000313" key="16">
    <source>
        <dbReference type="EMBL" id="WPJ96479.1"/>
    </source>
</evidence>
<dbReference type="Gene3D" id="3.30.360.10">
    <property type="entry name" value="Dihydrodipicolinate Reductase, domain 2"/>
    <property type="match status" value="1"/>
</dbReference>
<dbReference type="NCBIfam" id="TIGR00036">
    <property type="entry name" value="dapB"/>
    <property type="match status" value="1"/>
</dbReference>
<protein>
    <recommendedName>
        <fullName evidence="10 13">4-hydroxy-tetrahydrodipicolinate reductase</fullName>
        <shortName evidence="13">HTPA reductase</shortName>
        <ecNumber evidence="10 13">1.17.1.8</ecNumber>
    </recommendedName>
</protein>
<evidence type="ECO:0000256" key="10">
    <source>
        <dbReference type="ARBA" id="ARBA00038983"/>
    </source>
</evidence>
<comment type="caution">
    <text evidence="13">Was originally thought to be a dihydrodipicolinate reductase (DHDPR), catalyzing the conversion of dihydrodipicolinate to tetrahydrodipicolinate. However, it was shown in E.coli that the substrate of the enzymatic reaction is not dihydrodipicolinate (DHDP) but in fact (2S,4S)-4-hydroxy-2,3,4,5-tetrahydrodipicolinic acid (HTPA), the product released by the DapA-catalyzed reaction.</text>
</comment>
<dbReference type="Pfam" id="PF01113">
    <property type="entry name" value="DapB_N"/>
    <property type="match status" value="1"/>
</dbReference>
<comment type="subcellular location">
    <subcellularLocation>
        <location evidence="13">Cytoplasm</location>
    </subcellularLocation>
</comment>
<dbReference type="Gene3D" id="3.40.50.720">
    <property type="entry name" value="NAD(P)-binding Rossmann-like Domain"/>
    <property type="match status" value="1"/>
</dbReference>
<evidence type="ECO:0000256" key="3">
    <source>
        <dbReference type="ARBA" id="ARBA00022605"/>
    </source>
</evidence>
<dbReference type="InterPro" id="IPR000846">
    <property type="entry name" value="DapB_N"/>
</dbReference>
<dbReference type="PANTHER" id="PTHR20836">
    <property type="entry name" value="DIHYDRODIPICOLINATE REDUCTASE"/>
    <property type="match status" value="1"/>
</dbReference>
<feature type="domain" description="Dihydrodipicolinate reductase N-terminal" evidence="14">
    <location>
        <begin position="4"/>
        <end position="103"/>
    </location>
</feature>
<evidence type="ECO:0000313" key="17">
    <source>
        <dbReference type="Proteomes" id="UP001324993"/>
    </source>
</evidence>
<dbReference type="PANTHER" id="PTHR20836:SF0">
    <property type="entry name" value="4-HYDROXY-TETRAHYDRODIPICOLINATE REDUCTASE 1, CHLOROPLASTIC-RELATED"/>
    <property type="match status" value="1"/>
</dbReference>
<comment type="function">
    <text evidence="13">Catalyzes the conversion of 4-hydroxy-tetrahydrodipicolinate (HTPA) to tetrahydrodipicolinate.</text>
</comment>
<keyword evidence="3 13" id="KW-0028">Amino-acid biosynthesis</keyword>
<feature type="active site" description="Proton donor" evidence="13">
    <location>
        <position position="137"/>
    </location>
</feature>
<evidence type="ECO:0000256" key="4">
    <source>
        <dbReference type="ARBA" id="ARBA00022857"/>
    </source>
</evidence>
<feature type="active site" description="Proton donor/acceptor" evidence="13">
    <location>
        <position position="133"/>
    </location>
</feature>
<comment type="subunit">
    <text evidence="13">Homotetramer.</text>
</comment>
<dbReference type="SUPFAM" id="SSF51735">
    <property type="entry name" value="NAD(P)-binding Rossmann-fold domains"/>
    <property type="match status" value="1"/>
</dbReference>
<dbReference type="InterPro" id="IPR022664">
    <property type="entry name" value="DapB_N_CS"/>
</dbReference>
<dbReference type="HAMAP" id="MF_00102">
    <property type="entry name" value="DapB"/>
    <property type="match status" value="1"/>
</dbReference>
<organism evidence="16 17">
    <name type="scientific">Coraliomargarita algicola</name>
    <dbReference type="NCBI Taxonomy" id="3092156"/>
    <lineage>
        <taxon>Bacteria</taxon>
        <taxon>Pseudomonadati</taxon>
        <taxon>Verrucomicrobiota</taxon>
        <taxon>Opitutia</taxon>
        <taxon>Puniceicoccales</taxon>
        <taxon>Coraliomargaritaceae</taxon>
        <taxon>Coraliomargarita</taxon>
    </lineage>
</organism>
<dbReference type="SUPFAM" id="SSF55347">
    <property type="entry name" value="Glyceraldehyde-3-phosphate dehydrogenase-like, C-terminal domain"/>
    <property type="match status" value="1"/>
</dbReference>
<evidence type="ECO:0000256" key="9">
    <source>
        <dbReference type="ARBA" id="ARBA00037922"/>
    </source>
</evidence>
<evidence type="ECO:0000256" key="6">
    <source>
        <dbReference type="ARBA" id="ARBA00023002"/>
    </source>
</evidence>
<feature type="binding site" evidence="13">
    <location>
        <begin position="143"/>
        <end position="144"/>
    </location>
    <ligand>
        <name>(S)-2,3,4,5-tetrahydrodipicolinate</name>
        <dbReference type="ChEBI" id="CHEBI:16845"/>
    </ligand>
</feature>
<name>A0ABZ0RJU7_9BACT</name>
<sequence>MSLKLLLNGSRGRMGIAISAIAQDNNAEIVSACDAGDDPRANIDACEAIIDFSFHEVTASIAALAVEKNLPLVIGTTGHTAEEKAQILSTVDGKIPVVWAGNYSVGVNTLNYLTRKAATILGEQYEPEVLEMHHHHKKDAPSGTAERLIEILKDSYQLADEQVVHGREGLVGARPRKEIGVHAIRGGDIVGEHTVYFCGDGERIELTHRATDRKIFAQGAVRAAQWAVGKTPGVYNMEDVLGLVD</sequence>
<accession>A0ABZ0RJU7</accession>
<dbReference type="GO" id="GO:0008839">
    <property type="term" value="F:4-hydroxy-tetrahydrodipicolinate reductase"/>
    <property type="evidence" value="ECO:0007669"/>
    <property type="project" value="UniProtKB-EC"/>
</dbReference>
<keyword evidence="2 13" id="KW-0963">Cytoplasm</keyword>
<keyword evidence="7 13" id="KW-0520">NAD</keyword>
<evidence type="ECO:0000256" key="2">
    <source>
        <dbReference type="ARBA" id="ARBA00022490"/>
    </source>
</evidence>